<dbReference type="InterPro" id="IPR050482">
    <property type="entry name" value="Sensor_HK_TwoCompSys"/>
</dbReference>
<dbReference type="Gene3D" id="1.20.5.1930">
    <property type="match status" value="1"/>
</dbReference>
<evidence type="ECO:0000256" key="10">
    <source>
        <dbReference type="SAM" id="Phobius"/>
    </source>
</evidence>
<dbReference type="EC" id="2.7.13.3" evidence="2"/>
<evidence type="ECO:0000256" key="7">
    <source>
        <dbReference type="ARBA" id="ARBA00022840"/>
    </source>
</evidence>
<keyword evidence="10" id="KW-0472">Membrane</keyword>
<feature type="transmembrane region" description="Helical" evidence="10">
    <location>
        <begin position="128"/>
        <end position="161"/>
    </location>
</feature>
<dbReference type="PANTHER" id="PTHR24421:SF10">
    <property type="entry name" value="NITRATE_NITRITE SENSOR PROTEIN NARQ"/>
    <property type="match status" value="1"/>
</dbReference>
<gene>
    <name evidence="12" type="ORF">GA0070614_4257</name>
</gene>
<feature type="transmembrane region" description="Helical" evidence="10">
    <location>
        <begin position="72"/>
        <end position="90"/>
    </location>
</feature>
<keyword evidence="7" id="KW-0067">ATP-binding</keyword>
<dbReference type="GO" id="GO:0005524">
    <property type="term" value="F:ATP binding"/>
    <property type="evidence" value="ECO:0007669"/>
    <property type="project" value="UniProtKB-KW"/>
</dbReference>
<evidence type="ECO:0000256" key="3">
    <source>
        <dbReference type="ARBA" id="ARBA00022553"/>
    </source>
</evidence>
<keyword evidence="10" id="KW-0812">Transmembrane</keyword>
<keyword evidence="4" id="KW-0808">Transferase</keyword>
<protein>
    <recommendedName>
        <fullName evidence="2">histidine kinase</fullName>
        <ecNumber evidence="2">2.7.13.3</ecNumber>
    </recommendedName>
</protein>
<proteinExistence type="predicted"/>
<dbReference type="Pfam" id="PF07730">
    <property type="entry name" value="HisKA_3"/>
    <property type="match status" value="1"/>
</dbReference>
<evidence type="ECO:0000256" key="8">
    <source>
        <dbReference type="ARBA" id="ARBA00023012"/>
    </source>
</evidence>
<dbReference type="CDD" id="cd16917">
    <property type="entry name" value="HATPase_UhpB-NarQ-NarX-like"/>
    <property type="match status" value="1"/>
</dbReference>
<name>A0A1C5JAE1_9ACTN</name>
<organism evidence="12 13">
    <name type="scientific">Micromonospora coxensis</name>
    <dbReference type="NCBI Taxonomy" id="356852"/>
    <lineage>
        <taxon>Bacteria</taxon>
        <taxon>Bacillati</taxon>
        <taxon>Actinomycetota</taxon>
        <taxon>Actinomycetes</taxon>
        <taxon>Micromonosporales</taxon>
        <taxon>Micromonosporaceae</taxon>
        <taxon>Micromonospora</taxon>
    </lineage>
</organism>
<comment type="catalytic activity">
    <reaction evidence="1">
        <text>ATP + protein L-histidine = ADP + protein N-phospho-L-histidine.</text>
        <dbReference type="EC" id="2.7.13.3"/>
    </reaction>
</comment>
<evidence type="ECO:0000256" key="9">
    <source>
        <dbReference type="SAM" id="MobiDB-lite"/>
    </source>
</evidence>
<accession>A0A1C5JAE1</accession>
<keyword evidence="8" id="KW-0902">Two-component regulatory system</keyword>
<keyword evidence="3" id="KW-0597">Phosphoprotein</keyword>
<evidence type="ECO:0000259" key="11">
    <source>
        <dbReference type="Pfam" id="PF07730"/>
    </source>
</evidence>
<dbReference type="AlphaFoldDB" id="A0A1C5JAE1"/>
<evidence type="ECO:0000256" key="5">
    <source>
        <dbReference type="ARBA" id="ARBA00022741"/>
    </source>
</evidence>
<feature type="transmembrane region" description="Helical" evidence="10">
    <location>
        <begin position="181"/>
        <end position="204"/>
    </location>
</feature>
<keyword evidence="6 12" id="KW-0418">Kinase</keyword>
<evidence type="ECO:0000256" key="6">
    <source>
        <dbReference type="ARBA" id="ARBA00022777"/>
    </source>
</evidence>
<reference evidence="13" key="1">
    <citation type="submission" date="2016-06" db="EMBL/GenBank/DDBJ databases">
        <authorList>
            <person name="Varghese N."/>
            <person name="Submissions Spin"/>
        </authorList>
    </citation>
    <scope>NUCLEOTIDE SEQUENCE [LARGE SCALE GENOMIC DNA]</scope>
    <source>
        <strain evidence="13">DSM 45161</strain>
    </source>
</reference>
<feature type="domain" description="Signal transduction histidine kinase subgroup 3 dimerisation and phosphoacceptor" evidence="11">
    <location>
        <begin position="232"/>
        <end position="297"/>
    </location>
</feature>
<dbReference type="PANTHER" id="PTHR24421">
    <property type="entry name" value="NITRATE/NITRITE SENSOR PROTEIN NARX-RELATED"/>
    <property type="match status" value="1"/>
</dbReference>
<dbReference type="InterPro" id="IPR011712">
    <property type="entry name" value="Sig_transdc_His_kin_sub3_dim/P"/>
</dbReference>
<dbReference type="Gene3D" id="3.30.565.10">
    <property type="entry name" value="Histidine kinase-like ATPase, C-terminal domain"/>
    <property type="match status" value="1"/>
</dbReference>
<dbReference type="SUPFAM" id="SSF55874">
    <property type="entry name" value="ATPase domain of HSP90 chaperone/DNA topoisomerase II/histidine kinase"/>
    <property type="match status" value="1"/>
</dbReference>
<evidence type="ECO:0000313" key="13">
    <source>
        <dbReference type="Proteomes" id="UP000198215"/>
    </source>
</evidence>
<dbReference type="InterPro" id="IPR036890">
    <property type="entry name" value="HATPase_C_sf"/>
</dbReference>
<evidence type="ECO:0000256" key="4">
    <source>
        <dbReference type="ARBA" id="ARBA00022679"/>
    </source>
</evidence>
<evidence type="ECO:0000313" key="12">
    <source>
        <dbReference type="EMBL" id="SCG67540.1"/>
    </source>
</evidence>
<sequence>MADLPGAGDPPGPAGDDNDRMGLRTAVAPLIRASTLRRGVFLLLGGVLVLPYVLLGVTFAQLFTQGEVPRPLVLGLVVIAAVIGAAPFFLDGSRALEIAAVRALLGVRLPEPAAGHPADRETRLRAALWIAMHMTVGGAVMFALISALPMALSVIAAQFGIGVELVARQRFGPLDGQDTGWLTLTGVLVLLGLGYAVAGLGALATSMAPVLLGPSPGERIAALEARAARLAERNRLARELHDSVGHALTVATLQAGAARQLLDDDPEFVRRALTAIEETSRHAMDDLDHVLGLLRDSGDGSRAPAGTAPQRTLTQLDRLVADTRTAGLPVTAEISGALGEVPAVVSREGYRIVQEGLTNAARYGRGPVRLRVGVPGEPDAGDDPPGDRWLEIEVDNALAGVARPGRAGRGLDGMRERVLLLGGRITAGPEGDRWRVRVRLPVPRGETR</sequence>
<dbReference type="GO" id="GO:0016020">
    <property type="term" value="C:membrane"/>
    <property type="evidence" value="ECO:0007669"/>
    <property type="project" value="InterPro"/>
</dbReference>
<keyword evidence="5" id="KW-0547">Nucleotide-binding</keyword>
<keyword evidence="10" id="KW-1133">Transmembrane helix</keyword>
<dbReference type="GO" id="GO:0000155">
    <property type="term" value="F:phosphorelay sensor kinase activity"/>
    <property type="evidence" value="ECO:0007669"/>
    <property type="project" value="InterPro"/>
</dbReference>
<evidence type="ECO:0000256" key="2">
    <source>
        <dbReference type="ARBA" id="ARBA00012438"/>
    </source>
</evidence>
<feature type="transmembrane region" description="Helical" evidence="10">
    <location>
        <begin position="40"/>
        <end position="60"/>
    </location>
</feature>
<dbReference type="EMBL" id="LT607753">
    <property type="protein sequence ID" value="SCG67540.1"/>
    <property type="molecule type" value="Genomic_DNA"/>
</dbReference>
<evidence type="ECO:0000256" key="1">
    <source>
        <dbReference type="ARBA" id="ARBA00000085"/>
    </source>
</evidence>
<feature type="region of interest" description="Disordered" evidence="9">
    <location>
        <begin position="1"/>
        <end position="20"/>
    </location>
</feature>
<dbReference type="Proteomes" id="UP000198215">
    <property type="component" value="Chromosome I"/>
</dbReference>
<keyword evidence="13" id="KW-1185">Reference proteome</keyword>
<dbReference type="GO" id="GO:0046983">
    <property type="term" value="F:protein dimerization activity"/>
    <property type="evidence" value="ECO:0007669"/>
    <property type="project" value="InterPro"/>
</dbReference>